<evidence type="ECO:0000313" key="9">
    <source>
        <dbReference type="Proteomes" id="UP000242146"/>
    </source>
</evidence>
<comment type="caution">
    <text evidence="8">The sequence shown here is derived from an EMBL/GenBank/DDBJ whole genome shotgun (WGS) entry which is preliminary data.</text>
</comment>
<dbReference type="PANTHER" id="PTHR10218">
    <property type="entry name" value="GTP-BINDING PROTEIN ALPHA SUBUNIT"/>
    <property type="match status" value="1"/>
</dbReference>
<keyword evidence="1 7" id="KW-0479">Metal-binding</keyword>
<dbReference type="STRING" id="101127.A0A1X2GRA7"/>
<evidence type="ECO:0000256" key="7">
    <source>
        <dbReference type="PIRSR" id="PIRSR601019-2"/>
    </source>
</evidence>
<accession>A0A1X2GRA7</accession>
<evidence type="ECO:0000256" key="6">
    <source>
        <dbReference type="PIRSR" id="PIRSR601019-1"/>
    </source>
</evidence>
<dbReference type="Proteomes" id="UP000242146">
    <property type="component" value="Unassembled WGS sequence"/>
</dbReference>
<dbReference type="InterPro" id="IPR027417">
    <property type="entry name" value="P-loop_NTPase"/>
</dbReference>
<protein>
    <submittedName>
        <fullName evidence="8">Guanine nucleotide binding protein, alpha subunit</fullName>
    </submittedName>
</protein>
<evidence type="ECO:0000313" key="8">
    <source>
        <dbReference type="EMBL" id="ORX59596.1"/>
    </source>
</evidence>
<dbReference type="GO" id="GO:0005834">
    <property type="term" value="C:heterotrimeric G-protein complex"/>
    <property type="evidence" value="ECO:0007669"/>
    <property type="project" value="InterPro"/>
</dbReference>
<dbReference type="SMART" id="SM00275">
    <property type="entry name" value="G_alpha"/>
    <property type="match status" value="1"/>
</dbReference>
<dbReference type="GO" id="GO:0046872">
    <property type="term" value="F:metal ion binding"/>
    <property type="evidence" value="ECO:0007669"/>
    <property type="project" value="UniProtKB-KW"/>
</dbReference>
<dbReference type="OrthoDB" id="5817230at2759"/>
<dbReference type="GO" id="GO:0005737">
    <property type="term" value="C:cytoplasm"/>
    <property type="evidence" value="ECO:0007669"/>
    <property type="project" value="TreeGrafter"/>
</dbReference>
<name>A0A1X2GRA7_9FUNG</name>
<dbReference type="FunFam" id="3.40.50.300:FF:000692">
    <property type="entry name" value="Guanine nucleotide-binding protein subunit alpha"/>
    <property type="match status" value="1"/>
</dbReference>
<evidence type="ECO:0000256" key="5">
    <source>
        <dbReference type="ARBA" id="ARBA00023224"/>
    </source>
</evidence>
<dbReference type="AlphaFoldDB" id="A0A1X2GRA7"/>
<keyword evidence="4 6" id="KW-0342">GTP-binding</keyword>
<dbReference type="PROSITE" id="PS51882">
    <property type="entry name" value="G_ALPHA"/>
    <property type="match status" value="1"/>
</dbReference>
<evidence type="ECO:0000256" key="2">
    <source>
        <dbReference type="ARBA" id="ARBA00022741"/>
    </source>
</evidence>
<evidence type="ECO:0000256" key="1">
    <source>
        <dbReference type="ARBA" id="ARBA00022723"/>
    </source>
</evidence>
<gene>
    <name evidence="8" type="ORF">DM01DRAFT_1333065</name>
</gene>
<feature type="binding site" evidence="7">
    <location>
        <position position="178"/>
    </location>
    <ligand>
        <name>Mg(2+)</name>
        <dbReference type="ChEBI" id="CHEBI:18420"/>
    </ligand>
</feature>
<dbReference type="SUPFAM" id="SSF47895">
    <property type="entry name" value="Transducin (alpha subunit), insertion domain"/>
    <property type="match status" value="1"/>
</dbReference>
<dbReference type="GO" id="GO:0000750">
    <property type="term" value="P:pheromone-dependent signal transduction involved in conjugation with cellular fusion"/>
    <property type="evidence" value="ECO:0007669"/>
    <property type="project" value="TreeGrafter"/>
</dbReference>
<evidence type="ECO:0000256" key="3">
    <source>
        <dbReference type="ARBA" id="ARBA00022842"/>
    </source>
</evidence>
<keyword evidence="9" id="KW-1185">Reference proteome</keyword>
<dbReference type="SUPFAM" id="SSF52540">
    <property type="entry name" value="P-loop containing nucleoside triphosphate hydrolases"/>
    <property type="match status" value="1"/>
</dbReference>
<dbReference type="InterPro" id="IPR001019">
    <property type="entry name" value="Gprotein_alpha_su"/>
</dbReference>
<keyword evidence="3 7" id="KW-0460">Magnesium</keyword>
<proteinExistence type="predicted"/>
<feature type="binding site" evidence="7">
    <location>
        <position position="43"/>
    </location>
    <ligand>
        <name>Mg(2+)</name>
        <dbReference type="ChEBI" id="CHEBI:18420"/>
    </ligand>
</feature>
<dbReference type="InterPro" id="IPR002975">
    <property type="entry name" value="Fungi_Gprotein_alpha"/>
</dbReference>
<dbReference type="GO" id="GO:0031683">
    <property type="term" value="F:G-protein beta/gamma-subunit complex binding"/>
    <property type="evidence" value="ECO:0007669"/>
    <property type="project" value="InterPro"/>
</dbReference>
<dbReference type="InterPro" id="IPR011025">
    <property type="entry name" value="GproteinA_insert"/>
</dbReference>
<dbReference type="PRINTS" id="PR01241">
    <property type="entry name" value="GPROTEINAFNG"/>
</dbReference>
<keyword evidence="2 6" id="KW-0547">Nucleotide-binding</keyword>
<dbReference type="Pfam" id="PF00503">
    <property type="entry name" value="G-alpha"/>
    <property type="match status" value="1"/>
</dbReference>
<feature type="binding site" evidence="6">
    <location>
        <begin position="197"/>
        <end position="201"/>
    </location>
    <ligand>
        <name>GTP</name>
        <dbReference type="ChEBI" id="CHEBI:37565"/>
    </ligand>
</feature>
<dbReference type="EMBL" id="MCGT01000005">
    <property type="protein sequence ID" value="ORX59596.1"/>
    <property type="molecule type" value="Genomic_DNA"/>
</dbReference>
<dbReference type="PRINTS" id="PR00318">
    <property type="entry name" value="GPROTEINA"/>
</dbReference>
<dbReference type="GO" id="GO:0005525">
    <property type="term" value="F:GTP binding"/>
    <property type="evidence" value="ECO:0007669"/>
    <property type="project" value="UniProtKB-KW"/>
</dbReference>
<keyword evidence="5" id="KW-0807">Transducer</keyword>
<dbReference type="FunFam" id="3.40.50.300:FF:000563">
    <property type="entry name" value="Guanine nucleotide-binding protein alpha subunit"/>
    <property type="match status" value="1"/>
</dbReference>
<feature type="binding site" evidence="6">
    <location>
        <begin position="172"/>
        <end position="178"/>
    </location>
    <ligand>
        <name>GTP</name>
        <dbReference type="ChEBI" id="CHEBI:37565"/>
    </ligand>
</feature>
<organism evidence="8 9">
    <name type="scientific">Hesseltinella vesiculosa</name>
    <dbReference type="NCBI Taxonomy" id="101127"/>
    <lineage>
        <taxon>Eukaryota</taxon>
        <taxon>Fungi</taxon>
        <taxon>Fungi incertae sedis</taxon>
        <taxon>Mucoromycota</taxon>
        <taxon>Mucoromycotina</taxon>
        <taxon>Mucoromycetes</taxon>
        <taxon>Mucorales</taxon>
        <taxon>Cunninghamellaceae</taxon>
        <taxon>Hesseltinella</taxon>
    </lineage>
</organism>
<dbReference type="Gene3D" id="1.10.400.10">
    <property type="entry name" value="GI Alpha 1, domain 2-like"/>
    <property type="match status" value="1"/>
</dbReference>
<dbReference type="CDD" id="cd00066">
    <property type="entry name" value="G-alpha"/>
    <property type="match status" value="1"/>
</dbReference>
<sequence>MGISQSTQKKRNKEINQQLKQDEKRLGREVKILLLGAGDSGKSTILKQMRLIHTQGFNDQERESFRVVIFENIVIAMQALLDAMDMTNLSLYNADNAQFLELFDLPAPHLRSKQPFPLSYLEPLAALWQDLSIQKTFALGNTFALNDNVEYYFHHLDRLFSSTYIPNDQDILQCRIKTTGIVETTFRNKTVIYRMFDVGGQRSERKKWIHCFENVASVLFVVAISGYDCCLAEDKDSNQMYEALMLFDSICNSKWFVNTSMILFLNKMDIFKQKLTRSPINNYFPDYTGPPNDYMAGAEYFKKRFEKLNQNDNKPVYAHFTVATDTKLLRHVMDSVSDSILHENVQTLLL</sequence>
<feature type="binding site" evidence="6">
    <location>
        <begin position="266"/>
        <end position="269"/>
    </location>
    <ligand>
        <name>GTP</name>
        <dbReference type="ChEBI" id="CHEBI:37565"/>
    </ligand>
</feature>
<evidence type="ECO:0000256" key="4">
    <source>
        <dbReference type="ARBA" id="ARBA00023134"/>
    </source>
</evidence>
<dbReference type="GO" id="GO:0001664">
    <property type="term" value="F:G protein-coupled receptor binding"/>
    <property type="evidence" value="ECO:0007669"/>
    <property type="project" value="InterPro"/>
</dbReference>
<feature type="binding site" evidence="6">
    <location>
        <position position="323"/>
    </location>
    <ligand>
        <name>GTP</name>
        <dbReference type="ChEBI" id="CHEBI:37565"/>
    </ligand>
</feature>
<dbReference type="Gene3D" id="3.40.50.300">
    <property type="entry name" value="P-loop containing nucleotide triphosphate hydrolases"/>
    <property type="match status" value="1"/>
</dbReference>
<reference evidence="8 9" key="1">
    <citation type="submission" date="2016-07" db="EMBL/GenBank/DDBJ databases">
        <title>Pervasive Adenine N6-methylation of Active Genes in Fungi.</title>
        <authorList>
            <consortium name="DOE Joint Genome Institute"/>
            <person name="Mondo S.J."/>
            <person name="Dannebaum R.O."/>
            <person name="Kuo R.C."/>
            <person name="Labutti K."/>
            <person name="Haridas S."/>
            <person name="Kuo A."/>
            <person name="Salamov A."/>
            <person name="Ahrendt S.R."/>
            <person name="Lipzen A."/>
            <person name="Sullivan W."/>
            <person name="Andreopoulos W.B."/>
            <person name="Clum A."/>
            <person name="Lindquist E."/>
            <person name="Daum C."/>
            <person name="Ramamoorthy G.K."/>
            <person name="Gryganskyi A."/>
            <person name="Culley D."/>
            <person name="Magnuson J.K."/>
            <person name="James T.Y."/>
            <person name="O'Malley M.A."/>
            <person name="Stajich J.E."/>
            <person name="Spatafora J.W."/>
            <person name="Visel A."/>
            <person name="Grigoriev I.V."/>
        </authorList>
    </citation>
    <scope>NUCLEOTIDE SEQUENCE [LARGE SCALE GENOMIC DNA]</scope>
    <source>
        <strain evidence="8 9">NRRL 3301</strain>
    </source>
</reference>
<dbReference type="GO" id="GO:0007186">
    <property type="term" value="P:G protein-coupled receptor signaling pathway"/>
    <property type="evidence" value="ECO:0007669"/>
    <property type="project" value="InterPro"/>
</dbReference>
<dbReference type="PANTHER" id="PTHR10218:SF242">
    <property type="entry name" value="GUANINE NUCLEOTIDE-BINDING PROTEIN ALPHA-1 SUBUNIT"/>
    <property type="match status" value="1"/>
</dbReference>
<dbReference type="GO" id="GO:0003924">
    <property type="term" value="F:GTPase activity"/>
    <property type="evidence" value="ECO:0007669"/>
    <property type="project" value="InterPro"/>
</dbReference>